<sequence length="338" mass="38358">MPRPTMQTIADRVGVSKTTVSRVLRNHPNHNRETRKRILDVAEELGYRPNPLVSALMTDLGHHRGGKKEQALALGLIHCLPYKKKLAIQMIELRESLREQAGKQGYDLEEFYLNEPGMTPKRLIEIINARGIQGVIFEHFWVPVKRLDVDLSNLSAVAIGRSMMNPSLHRIDTDHYQAMAIAAEKLLERGYRRIGLVNTLPTESIIGYRREAAFKQVASLYPSIDSASIYTPRTISELEEGFQAWFEKHKPQVVASQHMQLYRTMKKIGLRVPEDVGFVHLDMQKDLDGFAGLVANWGEKGRIAANQLIDQMNRNERGVPSQNHITVVEARWVDGPSI</sequence>
<evidence type="ECO:0000313" key="5">
    <source>
        <dbReference type="EMBL" id="MBK1879754.1"/>
    </source>
</evidence>
<dbReference type="CDD" id="cd01392">
    <property type="entry name" value="HTH_LacI"/>
    <property type="match status" value="1"/>
</dbReference>
<accession>A0A934VTQ4</accession>
<dbReference type="InterPro" id="IPR028082">
    <property type="entry name" value="Peripla_BP_I"/>
</dbReference>
<dbReference type="PANTHER" id="PTHR30146:SF109">
    <property type="entry name" value="HTH-TYPE TRANSCRIPTIONAL REGULATOR GALS"/>
    <property type="match status" value="1"/>
</dbReference>
<dbReference type="GO" id="GO:0000976">
    <property type="term" value="F:transcription cis-regulatory region binding"/>
    <property type="evidence" value="ECO:0007669"/>
    <property type="project" value="TreeGrafter"/>
</dbReference>
<dbReference type="Pfam" id="PF13377">
    <property type="entry name" value="Peripla_BP_3"/>
    <property type="match status" value="1"/>
</dbReference>
<dbReference type="Gene3D" id="1.10.260.40">
    <property type="entry name" value="lambda repressor-like DNA-binding domains"/>
    <property type="match status" value="1"/>
</dbReference>
<reference evidence="5" key="1">
    <citation type="submission" date="2021-01" db="EMBL/GenBank/DDBJ databases">
        <title>Modified the classification status of verrucomicrobia.</title>
        <authorList>
            <person name="Feng X."/>
        </authorList>
    </citation>
    <scope>NUCLEOTIDE SEQUENCE</scope>
    <source>
        <strain evidence="5">KCTC 13126</strain>
    </source>
</reference>
<evidence type="ECO:0000259" key="4">
    <source>
        <dbReference type="PROSITE" id="PS50932"/>
    </source>
</evidence>
<evidence type="ECO:0000256" key="2">
    <source>
        <dbReference type="ARBA" id="ARBA00023125"/>
    </source>
</evidence>
<dbReference type="Gene3D" id="3.40.50.2300">
    <property type="match status" value="2"/>
</dbReference>
<evidence type="ECO:0000256" key="1">
    <source>
        <dbReference type="ARBA" id="ARBA00023015"/>
    </source>
</evidence>
<dbReference type="EMBL" id="JAENIL010000057">
    <property type="protein sequence ID" value="MBK1879754.1"/>
    <property type="molecule type" value="Genomic_DNA"/>
</dbReference>
<dbReference type="PANTHER" id="PTHR30146">
    <property type="entry name" value="LACI-RELATED TRANSCRIPTIONAL REPRESSOR"/>
    <property type="match status" value="1"/>
</dbReference>
<protein>
    <submittedName>
        <fullName evidence="5">LacI family DNA-binding transcriptional regulator</fullName>
    </submittedName>
</protein>
<comment type="caution">
    <text evidence="5">The sequence shown here is derived from an EMBL/GenBank/DDBJ whole genome shotgun (WGS) entry which is preliminary data.</text>
</comment>
<evidence type="ECO:0000256" key="3">
    <source>
        <dbReference type="ARBA" id="ARBA00023163"/>
    </source>
</evidence>
<dbReference type="Proteomes" id="UP000617628">
    <property type="component" value="Unassembled WGS sequence"/>
</dbReference>
<gene>
    <name evidence="5" type="ORF">JIN87_22905</name>
</gene>
<dbReference type="Pfam" id="PF00356">
    <property type="entry name" value="LacI"/>
    <property type="match status" value="1"/>
</dbReference>
<dbReference type="SMART" id="SM00354">
    <property type="entry name" value="HTH_LACI"/>
    <property type="match status" value="1"/>
</dbReference>
<dbReference type="InterPro" id="IPR046335">
    <property type="entry name" value="LacI/GalR-like_sensor"/>
</dbReference>
<organism evidence="5 6">
    <name type="scientific">Pelagicoccus mobilis</name>
    <dbReference type="NCBI Taxonomy" id="415221"/>
    <lineage>
        <taxon>Bacteria</taxon>
        <taxon>Pseudomonadati</taxon>
        <taxon>Verrucomicrobiota</taxon>
        <taxon>Opitutia</taxon>
        <taxon>Puniceicoccales</taxon>
        <taxon>Pelagicoccaceae</taxon>
        <taxon>Pelagicoccus</taxon>
    </lineage>
</organism>
<dbReference type="PROSITE" id="PS50932">
    <property type="entry name" value="HTH_LACI_2"/>
    <property type="match status" value="1"/>
</dbReference>
<dbReference type="AlphaFoldDB" id="A0A934VTQ4"/>
<keyword evidence="3" id="KW-0804">Transcription</keyword>
<dbReference type="SUPFAM" id="SSF47413">
    <property type="entry name" value="lambda repressor-like DNA-binding domains"/>
    <property type="match status" value="1"/>
</dbReference>
<dbReference type="InterPro" id="IPR000843">
    <property type="entry name" value="HTH_LacI"/>
</dbReference>
<dbReference type="InterPro" id="IPR010982">
    <property type="entry name" value="Lambda_DNA-bd_dom_sf"/>
</dbReference>
<keyword evidence="2 5" id="KW-0238">DNA-binding</keyword>
<keyword evidence="6" id="KW-1185">Reference proteome</keyword>
<dbReference type="GO" id="GO:0003700">
    <property type="term" value="F:DNA-binding transcription factor activity"/>
    <property type="evidence" value="ECO:0007669"/>
    <property type="project" value="TreeGrafter"/>
</dbReference>
<evidence type="ECO:0000313" key="6">
    <source>
        <dbReference type="Proteomes" id="UP000617628"/>
    </source>
</evidence>
<dbReference type="SUPFAM" id="SSF53822">
    <property type="entry name" value="Periplasmic binding protein-like I"/>
    <property type="match status" value="1"/>
</dbReference>
<dbReference type="RefSeq" id="WP_200357967.1">
    <property type="nucleotide sequence ID" value="NZ_JAENIL010000057.1"/>
</dbReference>
<proteinExistence type="predicted"/>
<keyword evidence="1" id="KW-0805">Transcription regulation</keyword>
<name>A0A934VTQ4_9BACT</name>
<feature type="domain" description="HTH lacI-type" evidence="4">
    <location>
        <begin position="4"/>
        <end position="58"/>
    </location>
</feature>